<name>A0AAE1IHX3_9HYPO</name>
<gene>
    <name evidence="1" type="ORF">Triagg1_1663</name>
</gene>
<protein>
    <submittedName>
        <fullName evidence="1">Uncharacterized protein</fullName>
    </submittedName>
</protein>
<reference evidence="1" key="1">
    <citation type="submission" date="2023-11" db="EMBL/GenBank/DDBJ databases">
        <title>The genome sequences of three competitors of mushroom-forming fungi.</title>
        <authorList>
            <person name="Beijen E."/>
            <person name="Ohm R.A."/>
        </authorList>
    </citation>
    <scope>NUCLEOTIDE SEQUENCE</scope>
    <source>
        <strain evidence="1">CBS 100526</strain>
    </source>
</reference>
<sequence>MTEQTLYSEIEDDFLICPKDGAISYEFDLFEKGDLDSGFHLKNDIASPYQRSNVVQRKGAIYVKCTCVDIIHGKWGPEQPGLNATLLVLLFRFDPLRRARRIASASIEFKFFDSTGRHRRNPEVLDISLNDSFTLMPTCRTESFTHGTEVKLGGGIAGAELSGTVKIEKRINEETTDATRVIGSIDRLGASFGPCNAASWTLIENATTKTGVPVAMRVGVLLKRGNDDDFYCTVKLNTKADFRTRMEELIGGREVDDPILFNTTMPPTNNLMKYDVGNLGSFNVASIQDVTFTTVRRDVIKQ</sequence>
<organism evidence="1 2">
    <name type="scientific">Trichoderma aggressivum f. europaeum</name>
    <dbReference type="NCBI Taxonomy" id="173218"/>
    <lineage>
        <taxon>Eukaryota</taxon>
        <taxon>Fungi</taxon>
        <taxon>Dikarya</taxon>
        <taxon>Ascomycota</taxon>
        <taxon>Pezizomycotina</taxon>
        <taxon>Sordariomycetes</taxon>
        <taxon>Hypocreomycetidae</taxon>
        <taxon>Hypocreales</taxon>
        <taxon>Hypocreaceae</taxon>
        <taxon>Trichoderma</taxon>
    </lineage>
</organism>
<keyword evidence="2" id="KW-1185">Reference proteome</keyword>
<evidence type="ECO:0000313" key="1">
    <source>
        <dbReference type="EMBL" id="KAK4082773.1"/>
    </source>
</evidence>
<proteinExistence type="predicted"/>
<evidence type="ECO:0000313" key="2">
    <source>
        <dbReference type="Proteomes" id="UP001273209"/>
    </source>
</evidence>
<dbReference type="GeneID" id="87915663"/>
<comment type="caution">
    <text evidence="1">The sequence shown here is derived from an EMBL/GenBank/DDBJ whole genome shotgun (WGS) entry which is preliminary data.</text>
</comment>
<dbReference type="RefSeq" id="XP_062759202.1">
    <property type="nucleotide sequence ID" value="XM_062895758.1"/>
</dbReference>
<accession>A0AAE1IHX3</accession>
<dbReference type="EMBL" id="JAWRVG010000004">
    <property type="protein sequence ID" value="KAK4082773.1"/>
    <property type="molecule type" value="Genomic_DNA"/>
</dbReference>
<dbReference type="AlphaFoldDB" id="A0AAE1IHX3"/>
<dbReference type="Proteomes" id="UP001273209">
    <property type="component" value="Unassembled WGS sequence"/>
</dbReference>